<reference evidence="8 9" key="1">
    <citation type="journal article" date="2016" name="Front. Microbiol.">
        <title>Genomic Resource of Rice Seed Associated Bacteria.</title>
        <authorList>
            <person name="Midha S."/>
            <person name="Bansal K."/>
            <person name="Sharma S."/>
            <person name="Kumar N."/>
            <person name="Patil P.P."/>
            <person name="Chaudhry V."/>
            <person name="Patil P.B."/>
        </authorList>
    </citation>
    <scope>NUCLEOTIDE SEQUENCE [LARGE SCALE GENOMIC DNA]</scope>
    <source>
        <strain evidence="8 9">RSA3</strain>
    </source>
</reference>
<evidence type="ECO:0000313" key="9">
    <source>
        <dbReference type="Proteomes" id="UP000072189"/>
    </source>
</evidence>
<evidence type="ECO:0000256" key="1">
    <source>
        <dbReference type="ARBA" id="ARBA00004141"/>
    </source>
</evidence>
<dbReference type="SUPFAM" id="SSF161111">
    <property type="entry name" value="Cation efflux protein transmembrane domain-like"/>
    <property type="match status" value="1"/>
</dbReference>
<dbReference type="AlphaFoldDB" id="A0A147F6S3"/>
<dbReference type="Gene3D" id="1.20.1510.10">
    <property type="entry name" value="Cation efflux protein transmembrane domain"/>
    <property type="match status" value="1"/>
</dbReference>
<keyword evidence="2" id="KW-0813">Transport</keyword>
<evidence type="ECO:0000256" key="5">
    <source>
        <dbReference type="ARBA" id="ARBA00023136"/>
    </source>
</evidence>
<feature type="transmembrane region" description="Helical" evidence="6">
    <location>
        <begin position="128"/>
        <end position="153"/>
    </location>
</feature>
<dbReference type="EMBL" id="LDRV01000067">
    <property type="protein sequence ID" value="KTS11154.1"/>
    <property type="molecule type" value="Genomic_DNA"/>
</dbReference>
<evidence type="ECO:0000256" key="6">
    <source>
        <dbReference type="SAM" id="Phobius"/>
    </source>
</evidence>
<dbReference type="InterPro" id="IPR050291">
    <property type="entry name" value="CDF_Transporter"/>
</dbReference>
<dbReference type="PATRIC" id="fig|2033.7.peg.2966"/>
<dbReference type="GO" id="GO:0016020">
    <property type="term" value="C:membrane"/>
    <property type="evidence" value="ECO:0007669"/>
    <property type="project" value="UniProtKB-SubCell"/>
</dbReference>
<name>A0A147F6S3_MICTE</name>
<evidence type="ECO:0000256" key="3">
    <source>
        <dbReference type="ARBA" id="ARBA00022692"/>
    </source>
</evidence>
<gene>
    <name evidence="8" type="ORF">RSA3_11055</name>
</gene>
<comment type="caution">
    <text evidence="8">The sequence shown here is derived from an EMBL/GenBank/DDBJ whole genome shotgun (WGS) entry which is preliminary data.</text>
</comment>
<comment type="subcellular location">
    <subcellularLocation>
        <location evidence="1">Membrane</location>
        <topology evidence="1">Multi-pass membrane protein</topology>
    </subcellularLocation>
</comment>
<keyword evidence="4 6" id="KW-1133">Transmembrane helix</keyword>
<proteinExistence type="predicted"/>
<organism evidence="8 9">
    <name type="scientific">Microbacterium testaceum</name>
    <name type="common">Aureobacterium testaceum</name>
    <name type="synonym">Brevibacterium testaceum</name>
    <dbReference type="NCBI Taxonomy" id="2033"/>
    <lineage>
        <taxon>Bacteria</taxon>
        <taxon>Bacillati</taxon>
        <taxon>Actinomycetota</taxon>
        <taxon>Actinomycetes</taxon>
        <taxon>Micrococcales</taxon>
        <taxon>Microbacteriaceae</taxon>
        <taxon>Microbacterium</taxon>
    </lineage>
</organism>
<dbReference type="InterPro" id="IPR027469">
    <property type="entry name" value="Cation_efflux_TMD_sf"/>
</dbReference>
<feature type="transmembrane region" description="Helical" evidence="6">
    <location>
        <begin position="180"/>
        <end position="200"/>
    </location>
</feature>
<dbReference type="PANTHER" id="PTHR43840:SF15">
    <property type="entry name" value="MITOCHONDRIAL METAL TRANSPORTER 1-RELATED"/>
    <property type="match status" value="1"/>
</dbReference>
<evidence type="ECO:0000313" key="8">
    <source>
        <dbReference type="EMBL" id="KTS11154.1"/>
    </source>
</evidence>
<dbReference type="Pfam" id="PF01545">
    <property type="entry name" value="Cation_efflux"/>
    <property type="match status" value="1"/>
</dbReference>
<feature type="transmembrane region" description="Helical" evidence="6">
    <location>
        <begin position="57"/>
        <end position="73"/>
    </location>
</feature>
<keyword evidence="3 6" id="KW-0812">Transmembrane</keyword>
<feature type="transmembrane region" description="Helical" evidence="6">
    <location>
        <begin position="94"/>
        <end position="116"/>
    </location>
</feature>
<dbReference type="PANTHER" id="PTHR43840">
    <property type="entry name" value="MITOCHONDRIAL METAL TRANSPORTER 1-RELATED"/>
    <property type="match status" value="1"/>
</dbReference>
<protein>
    <submittedName>
        <fullName evidence="8">Cobalt transporter</fullName>
    </submittedName>
</protein>
<evidence type="ECO:0000256" key="4">
    <source>
        <dbReference type="ARBA" id="ARBA00022989"/>
    </source>
</evidence>
<accession>A0A147F6S3</accession>
<evidence type="ECO:0000256" key="2">
    <source>
        <dbReference type="ARBA" id="ARBA00022448"/>
    </source>
</evidence>
<dbReference type="Proteomes" id="UP000072189">
    <property type="component" value="Unassembled WGS sequence"/>
</dbReference>
<sequence length="333" mass="36146">MIARFGHTELPERQARVLRRAIRLEWITLAFLAVTATLVFLVLGNSQAMKAAWIEDLLSFIPPIAFLIAVRLARRRPTVRHPYGFHRSVAIGHLVAAVALTAMGLFLIVDSGIGLLTAEHPTIGTVNLFGVTIWLGWLMVAVMAVTGIPPVIVGRMKLGLARELHDKVLYADADMNKADWMTSVGTIVGVLGIGVGLWWMDAAAAIFIAGSIVHDGISNLRAAVVDLMDARATTFDDAHPHPLVDRVDQYLAGLPWVREAGSRVRDEGHVFHIEAFVVPRRRKVALADVDSARQGCVALDWKIQDVVVVPVPALPDIVDAITVDAVTPRGSTA</sequence>
<feature type="domain" description="Cation efflux protein transmembrane" evidence="7">
    <location>
        <begin position="27"/>
        <end position="228"/>
    </location>
</feature>
<feature type="transmembrane region" description="Helical" evidence="6">
    <location>
        <begin position="21"/>
        <end position="45"/>
    </location>
</feature>
<keyword evidence="5 6" id="KW-0472">Membrane</keyword>
<dbReference type="GO" id="GO:0008324">
    <property type="term" value="F:monoatomic cation transmembrane transporter activity"/>
    <property type="evidence" value="ECO:0007669"/>
    <property type="project" value="InterPro"/>
</dbReference>
<dbReference type="RefSeq" id="WP_058614386.1">
    <property type="nucleotide sequence ID" value="NZ_LDRS01000060.1"/>
</dbReference>
<evidence type="ECO:0000259" key="7">
    <source>
        <dbReference type="Pfam" id="PF01545"/>
    </source>
</evidence>
<dbReference type="InterPro" id="IPR058533">
    <property type="entry name" value="Cation_efflux_TM"/>
</dbReference>